<dbReference type="GO" id="GO:0000287">
    <property type="term" value="F:magnesium ion binding"/>
    <property type="evidence" value="ECO:0007669"/>
    <property type="project" value="TreeGrafter"/>
</dbReference>
<proteinExistence type="inferred from homology"/>
<organism evidence="6 7">
    <name type="scientific">Thermolongibacillus altinsuensis</name>
    <dbReference type="NCBI Taxonomy" id="575256"/>
    <lineage>
        <taxon>Bacteria</taxon>
        <taxon>Bacillati</taxon>
        <taxon>Bacillota</taxon>
        <taxon>Bacilli</taxon>
        <taxon>Bacillales</taxon>
        <taxon>Anoxybacillaceae</taxon>
        <taxon>Thermolongibacillus</taxon>
    </lineage>
</organism>
<keyword evidence="7" id="KW-1185">Reference proteome</keyword>
<dbReference type="SUPFAM" id="SSF56784">
    <property type="entry name" value="HAD-like"/>
    <property type="match status" value="1"/>
</dbReference>
<dbReference type="NCBIfam" id="NF007103">
    <property type="entry name" value="PRK09552.1"/>
    <property type="match status" value="1"/>
</dbReference>
<dbReference type="Pfam" id="PF12710">
    <property type="entry name" value="HAD"/>
    <property type="match status" value="1"/>
</dbReference>
<dbReference type="HAMAP" id="MF_01680">
    <property type="entry name" value="Salvage_MtnX"/>
    <property type="match status" value="1"/>
</dbReference>
<evidence type="ECO:0000256" key="5">
    <source>
        <dbReference type="HAMAP-Rule" id="MF_01680"/>
    </source>
</evidence>
<protein>
    <recommendedName>
        <fullName evidence="5">2-hydroxy-3-keto-5-methylthiopentenyl-1-phosphate phosphatase</fullName>
        <shortName evidence="5">HK-MTPenyl-1-P phosphatase</shortName>
        <ecNumber evidence="5">3.1.3.87</ecNumber>
    </recommendedName>
</protein>
<dbReference type="GO" id="GO:0005737">
    <property type="term" value="C:cytoplasm"/>
    <property type="evidence" value="ECO:0007669"/>
    <property type="project" value="TreeGrafter"/>
</dbReference>
<comment type="caution">
    <text evidence="6">The sequence shown here is derived from an EMBL/GenBank/DDBJ whole genome shotgun (WGS) entry which is preliminary data.</text>
</comment>
<dbReference type="PANTHER" id="PTHR43344:SF21">
    <property type="entry name" value="POLYOL PHOSPHATE PHOSPHATASE PYP1"/>
    <property type="match status" value="1"/>
</dbReference>
<keyword evidence="4 5" id="KW-0486">Methionine biosynthesis</keyword>
<dbReference type="InterPro" id="IPR050582">
    <property type="entry name" value="HAD-like_SerB"/>
</dbReference>
<dbReference type="GO" id="GO:0036424">
    <property type="term" value="F:L-phosphoserine phosphatase activity"/>
    <property type="evidence" value="ECO:0007669"/>
    <property type="project" value="TreeGrafter"/>
</dbReference>
<accession>A0A4R1QLU0</accession>
<evidence type="ECO:0000313" key="6">
    <source>
        <dbReference type="EMBL" id="TCL49257.1"/>
    </source>
</evidence>
<dbReference type="Gene3D" id="3.90.1470.20">
    <property type="match status" value="1"/>
</dbReference>
<name>A0A4R1QLU0_9BACL</name>
<dbReference type="CDD" id="cd07524">
    <property type="entry name" value="HAD_Pase"/>
    <property type="match status" value="1"/>
</dbReference>
<reference evidence="6 7" key="1">
    <citation type="submission" date="2019-03" db="EMBL/GenBank/DDBJ databases">
        <title>Genomic Encyclopedia of Type Strains, Phase IV (KMG-IV): sequencing the most valuable type-strain genomes for metagenomic binning, comparative biology and taxonomic classification.</title>
        <authorList>
            <person name="Goeker M."/>
        </authorList>
    </citation>
    <scope>NUCLEOTIDE SEQUENCE [LARGE SCALE GENOMIC DNA]</scope>
    <source>
        <strain evidence="6 7">DSM 24979</strain>
    </source>
</reference>
<dbReference type="InterPro" id="IPR036412">
    <property type="entry name" value="HAD-like_sf"/>
</dbReference>
<comment type="catalytic activity">
    <reaction evidence="5">
        <text>2-hydroxy-5-methylsulfanyl-3-oxopent-1-enyl phosphate + H2O = 1,2-dihydroxy-5-(methylsulfanyl)pent-1-en-3-one + phosphate</text>
        <dbReference type="Rhea" id="RHEA:14481"/>
        <dbReference type="ChEBI" id="CHEBI:15377"/>
        <dbReference type="ChEBI" id="CHEBI:43474"/>
        <dbReference type="ChEBI" id="CHEBI:49252"/>
        <dbReference type="ChEBI" id="CHEBI:59505"/>
        <dbReference type="EC" id="3.1.3.87"/>
    </reaction>
</comment>
<dbReference type="RefSeq" id="WP_207893265.1">
    <property type="nucleotide sequence ID" value="NZ_SLUL01000007.1"/>
</dbReference>
<evidence type="ECO:0000256" key="1">
    <source>
        <dbReference type="ARBA" id="ARBA00009184"/>
    </source>
</evidence>
<evidence type="ECO:0000256" key="4">
    <source>
        <dbReference type="ARBA" id="ARBA00023167"/>
    </source>
</evidence>
<evidence type="ECO:0000256" key="2">
    <source>
        <dbReference type="ARBA" id="ARBA00022605"/>
    </source>
</evidence>
<keyword evidence="2 5" id="KW-0028">Amino-acid biosynthesis</keyword>
<dbReference type="EMBL" id="SLUL01000007">
    <property type="protein sequence ID" value="TCL49257.1"/>
    <property type="molecule type" value="Genomic_DNA"/>
</dbReference>
<evidence type="ECO:0000313" key="7">
    <source>
        <dbReference type="Proteomes" id="UP000295658"/>
    </source>
</evidence>
<dbReference type="InterPro" id="IPR017718">
    <property type="entry name" value="HAD-SF_hydro_IB_MtnX"/>
</dbReference>
<dbReference type="PANTHER" id="PTHR43344">
    <property type="entry name" value="PHOSPHOSERINE PHOSPHATASE"/>
    <property type="match status" value="1"/>
</dbReference>
<dbReference type="GO" id="GO:0019509">
    <property type="term" value="P:L-methionine salvage from methylthioadenosine"/>
    <property type="evidence" value="ECO:0007669"/>
    <property type="project" value="UniProtKB-UniRule"/>
</dbReference>
<comment type="pathway">
    <text evidence="5">Amino-acid biosynthesis; L-methionine biosynthesis via salvage pathway; L-methionine from S-methyl-5-thio-alpha-D-ribose 1-phosphate: step 4/6.</text>
</comment>
<comment type="function">
    <text evidence="5">Dephosphorylates 2-hydroxy-3-keto-5-methylthiopentenyl-1-phosphate (HK-MTPenyl-1-P) yielding 1,2-dihydroxy-3-keto-5-methylthiopentene (DHK-MTPene).</text>
</comment>
<comment type="similarity">
    <text evidence="5">Belongs to the HAD-like hydrolase superfamily. MtnX family.</text>
</comment>
<dbReference type="NCBIfam" id="TIGR03333">
    <property type="entry name" value="salvage_mtnX"/>
    <property type="match status" value="1"/>
</dbReference>
<dbReference type="AlphaFoldDB" id="A0A4R1QLU0"/>
<comment type="similarity">
    <text evidence="1">Belongs to the HAD-like hydrolase superfamily. SerB family.</text>
</comment>
<dbReference type="Gene3D" id="3.40.50.1000">
    <property type="entry name" value="HAD superfamily/HAD-like"/>
    <property type="match status" value="1"/>
</dbReference>
<gene>
    <name evidence="5" type="primary">mtnX</name>
    <name evidence="6" type="ORF">EDD69_10778</name>
</gene>
<evidence type="ECO:0000256" key="3">
    <source>
        <dbReference type="ARBA" id="ARBA00022801"/>
    </source>
</evidence>
<dbReference type="NCBIfam" id="TIGR01489">
    <property type="entry name" value="DKMTPPase-SF"/>
    <property type="match status" value="1"/>
</dbReference>
<dbReference type="Proteomes" id="UP000295658">
    <property type="component" value="Unassembled WGS sequence"/>
</dbReference>
<sequence>MKKPMIFCDFDGTITNSDNIIAIMKRFAPPEWERVKDDILDGRLSVQKGVSYMFSLLPSSLKKEIVAFLLENATIREGFADFVAYVKKTDIPFYVVSGGIDFFVHPLLEKWIEKEHIFCNSARFDRETIEIIWPYSCDEHCRNQCGCCKPSLIRKLANEEHSIIVIGDSITDLQAAKLADHVIARDFLLQKCRELNLSHTPFTTFFDVIDFFEEMKVKR</sequence>
<dbReference type="UniPathway" id="UPA00904">
    <property type="reaction ID" value="UER00877"/>
</dbReference>
<keyword evidence="3 5" id="KW-0378">Hydrolase</keyword>
<dbReference type="GO" id="GO:0043716">
    <property type="term" value="F:2-hydroxy-3-keto-5-methylthiopentenyl-1-phosphate phosphatase activity"/>
    <property type="evidence" value="ECO:0007669"/>
    <property type="project" value="UniProtKB-UniRule"/>
</dbReference>
<dbReference type="NCBIfam" id="TIGR01488">
    <property type="entry name" value="HAD-SF-IB"/>
    <property type="match status" value="1"/>
</dbReference>
<dbReference type="InterPro" id="IPR006384">
    <property type="entry name" value="HAD_hydro_PyrdxlP_Pase-like"/>
</dbReference>
<dbReference type="GO" id="GO:0006564">
    <property type="term" value="P:L-serine biosynthetic process"/>
    <property type="evidence" value="ECO:0007669"/>
    <property type="project" value="TreeGrafter"/>
</dbReference>
<dbReference type="InterPro" id="IPR023214">
    <property type="entry name" value="HAD_sf"/>
</dbReference>
<dbReference type="EC" id="3.1.3.87" evidence="5"/>